<evidence type="ECO:0000313" key="6">
    <source>
        <dbReference type="EMBL" id="GMR42795.1"/>
    </source>
</evidence>
<evidence type="ECO:0000313" key="7">
    <source>
        <dbReference type="Proteomes" id="UP001328107"/>
    </source>
</evidence>
<dbReference type="GO" id="GO:0000981">
    <property type="term" value="F:DNA-binding transcription factor activity, RNA polymerase II-specific"/>
    <property type="evidence" value="ECO:0007669"/>
    <property type="project" value="TreeGrafter"/>
</dbReference>
<dbReference type="InterPro" id="IPR036390">
    <property type="entry name" value="WH_DNA-bd_sf"/>
</dbReference>
<dbReference type="InterPro" id="IPR000418">
    <property type="entry name" value="Ets_dom"/>
</dbReference>
<evidence type="ECO:0000259" key="5">
    <source>
        <dbReference type="PROSITE" id="PS50061"/>
    </source>
</evidence>
<keyword evidence="2 3" id="KW-0238">DNA-binding</keyword>
<protein>
    <recommendedName>
        <fullName evidence="5">ETS domain-containing protein</fullName>
    </recommendedName>
</protein>
<dbReference type="PANTHER" id="PTHR11849:SF282">
    <property type="entry name" value="ETV5-RELATED PROTEIN ETS96B"/>
    <property type="match status" value="1"/>
</dbReference>
<feature type="domain" description="ETS" evidence="5">
    <location>
        <begin position="156"/>
        <end position="236"/>
    </location>
</feature>
<evidence type="ECO:0000256" key="4">
    <source>
        <dbReference type="SAM" id="MobiDB-lite"/>
    </source>
</evidence>
<organism evidence="6 7">
    <name type="scientific">Pristionchus mayeri</name>
    <dbReference type="NCBI Taxonomy" id="1317129"/>
    <lineage>
        <taxon>Eukaryota</taxon>
        <taxon>Metazoa</taxon>
        <taxon>Ecdysozoa</taxon>
        <taxon>Nematoda</taxon>
        <taxon>Chromadorea</taxon>
        <taxon>Rhabditida</taxon>
        <taxon>Rhabditina</taxon>
        <taxon>Diplogasteromorpha</taxon>
        <taxon>Diplogasteroidea</taxon>
        <taxon>Neodiplogasteridae</taxon>
        <taxon>Pristionchus</taxon>
    </lineage>
</organism>
<dbReference type="Gene3D" id="1.10.10.10">
    <property type="entry name" value="Winged helix-like DNA-binding domain superfamily/Winged helix DNA-binding domain"/>
    <property type="match status" value="1"/>
</dbReference>
<feature type="compositionally biased region" description="Low complexity" evidence="4">
    <location>
        <begin position="102"/>
        <end position="118"/>
    </location>
</feature>
<keyword evidence="3" id="KW-0539">Nucleus</keyword>
<dbReference type="SMART" id="SM00413">
    <property type="entry name" value="ETS"/>
    <property type="match status" value="1"/>
</dbReference>
<keyword evidence="7" id="KW-1185">Reference proteome</keyword>
<evidence type="ECO:0000256" key="1">
    <source>
        <dbReference type="ARBA" id="ARBA00005562"/>
    </source>
</evidence>
<feature type="compositionally biased region" description="Low complexity" evidence="4">
    <location>
        <begin position="13"/>
        <end position="23"/>
    </location>
</feature>
<dbReference type="PROSITE" id="PS50061">
    <property type="entry name" value="ETS_DOMAIN_3"/>
    <property type="match status" value="1"/>
</dbReference>
<accession>A0AAN4ZTB5</accession>
<dbReference type="EMBL" id="BTRK01000003">
    <property type="protein sequence ID" value="GMR42795.1"/>
    <property type="molecule type" value="Genomic_DNA"/>
</dbReference>
<dbReference type="SUPFAM" id="SSF46785">
    <property type="entry name" value="Winged helix' DNA-binding domain"/>
    <property type="match status" value="1"/>
</dbReference>
<gene>
    <name evidence="6" type="ORF">PMAYCL1PPCAC_12990</name>
</gene>
<evidence type="ECO:0000256" key="2">
    <source>
        <dbReference type="ARBA" id="ARBA00023125"/>
    </source>
</evidence>
<comment type="caution">
    <text evidence="6">The sequence shown here is derived from an EMBL/GenBank/DDBJ whole genome shotgun (WGS) entry which is preliminary data.</text>
</comment>
<dbReference type="GO" id="GO:0030154">
    <property type="term" value="P:cell differentiation"/>
    <property type="evidence" value="ECO:0007669"/>
    <property type="project" value="TreeGrafter"/>
</dbReference>
<comment type="subcellular location">
    <subcellularLocation>
        <location evidence="3">Nucleus</location>
    </subcellularLocation>
</comment>
<dbReference type="Pfam" id="PF00178">
    <property type="entry name" value="Ets"/>
    <property type="match status" value="1"/>
</dbReference>
<dbReference type="InterPro" id="IPR046328">
    <property type="entry name" value="ETS_fam"/>
</dbReference>
<feature type="region of interest" description="Disordered" evidence="4">
    <location>
        <begin position="13"/>
        <end position="45"/>
    </location>
</feature>
<dbReference type="GO" id="GO:0043565">
    <property type="term" value="F:sequence-specific DNA binding"/>
    <property type="evidence" value="ECO:0007669"/>
    <property type="project" value="InterPro"/>
</dbReference>
<feature type="non-terminal residue" evidence="6">
    <location>
        <position position="1"/>
    </location>
</feature>
<dbReference type="AlphaFoldDB" id="A0AAN4ZTB5"/>
<reference evidence="7" key="1">
    <citation type="submission" date="2022-10" db="EMBL/GenBank/DDBJ databases">
        <title>Genome assembly of Pristionchus species.</title>
        <authorList>
            <person name="Yoshida K."/>
            <person name="Sommer R.J."/>
        </authorList>
    </citation>
    <scope>NUCLEOTIDE SEQUENCE [LARGE SCALE GENOMIC DNA]</scope>
    <source>
        <strain evidence="7">RS5460</strain>
    </source>
</reference>
<sequence length="344" mass="39812">YWTVLDARLGMCTSSPPTSHHSPYQLGKDGDVSSSPPYPQTHHDHHETYACHDTKLPSISTLWSSPPCTSQPVQHSQLHYLMQDFASQPDDPYSRLHSDGDSSSSCSPPMQQEQQPRTQPERPRKRPRLERRERREWDGVMTVNPKLQCTHKDGKSLLWFFVLQLLVDERMKEVVVWTGKRREFKIIDTEAFRKMWGEYNARPRVKWPSIERIFRGLFGSVFRSVPSQEHMGHNIQGLYQFITEPSFHLNWSETQLDAFIQMHAQPCHASPTTVNEDWWPKRRRVIFRKAAAADAPEAAPETAETCPPSFVQWASFPAPSYSFPSTILYDYSVVPSPFESFRPL</sequence>
<proteinExistence type="inferred from homology"/>
<dbReference type="Proteomes" id="UP001328107">
    <property type="component" value="Unassembled WGS sequence"/>
</dbReference>
<evidence type="ECO:0000256" key="3">
    <source>
        <dbReference type="RuleBase" id="RU004019"/>
    </source>
</evidence>
<name>A0AAN4ZTB5_9BILA</name>
<comment type="similarity">
    <text evidence="1 3">Belongs to the ETS family.</text>
</comment>
<dbReference type="GO" id="GO:0005634">
    <property type="term" value="C:nucleus"/>
    <property type="evidence" value="ECO:0007669"/>
    <property type="project" value="UniProtKB-SubCell"/>
</dbReference>
<dbReference type="PANTHER" id="PTHR11849">
    <property type="entry name" value="ETS"/>
    <property type="match status" value="1"/>
</dbReference>
<feature type="region of interest" description="Disordered" evidence="4">
    <location>
        <begin position="89"/>
        <end position="133"/>
    </location>
</feature>
<dbReference type="InterPro" id="IPR036388">
    <property type="entry name" value="WH-like_DNA-bd_sf"/>
</dbReference>